<dbReference type="AlphaFoldDB" id="S0FW81"/>
<name>S0FW81_RUMCE</name>
<comment type="caution">
    <text evidence="2">The sequence shown here is derived from an EMBL/GenBank/DDBJ whole genome shotgun (WGS) entry which is preliminary data.</text>
</comment>
<proteinExistence type="predicted"/>
<keyword evidence="1" id="KW-0812">Transmembrane</keyword>
<accession>S0FW81</accession>
<feature type="transmembrane region" description="Helical" evidence="1">
    <location>
        <begin position="123"/>
        <end position="145"/>
    </location>
</feature>
<evidence type="ECO:0000313" key="3">
    <source>
        <dbReference type="Proteomes" id="UP000014155"/>
    </source>
</evidence>
<feature type="transmembrane region" description="Helical" evidence="1">
    <location>
        <begin position="96"/>
        <end position="117"/>
    </location>
</feature>
<dbReference type="PATRIC" id="fig|1195236.3.peg.915"/>
<reference evidence="2 3" key="1">
    <citation type="journal article" date="2013" name="Genome Announc.">
        <title>Draft Genome Sequence of the Cellulolytic, Mesophilic, Anaerobic Bacterium Clostridium termitidis Strain CT1112 (DSM 5398).</title>
        <authorList>
            <person name="Lal S."/>
            <person name="Ramachandran U."/>
            <person name="Zhang X."/>
            <person name="Munir R."/>
            <person name="Sparling R."/>
            <person name="Levin D.B."/>
        </authorList>
    </citation>
    <scope>NUCLEOTIDE SEQUENCE [LARGE SCALE GENOMIC DNA]</scope>
    <source>
        <strain evidence="2 3">CT1112</strain>
    </source>
</reference>
<keyword evidence="3" id="KW-1185">Reference proteome</keyword>
<keyword evidence="1" id="KW-0472">Membrane</keyword>
<organism evidence="2 3">
    <name type="scientific">Ruminiclostridium cellobioparum subsp. termitidis CT1112</name>
    <dbReference type="NCBI Taxonomy" id="1195236"/>
    <lineage>
        <taxon>Bacteria</taxon>
        <taxon>Bacillati</taxon>
        <taxon>Bacillota</taxon>
        <taxon>Clostridia</taxon>
        <taxon>Eubacteriales</taxon>
        <taxon>Oscillospiraceae</taxon>
        <taxon>Ruminiclostridium</taxon>
    </lineage>
</organism>
<dbReference type="EMBL" id="AORV01000020">
    <property type="protein sequence ID" value="EMS73424.1"/>
    <property type="molecule type" value="Genomic_DNA"/>
</dbReference>
<protein>
    <submittedName>
        <fullName evidence="2">Uncharacterized protein</fullName>
    </submittedName>
</protein>
<dbReference type="Proteomes" id="UP000014155">
    <property type="component" value="Unassembled WGS sequence"/>
</dbReference>
<dbReference type="STRING" id="1195236.CTER_0592"/>
<gene>
    <name evidence="2" type="ORF">CTER_0592</name>
</gene>
<evidence type="ECO:0000256" key="1">
    <source>
        <dbReference type="SAM" id="Phobius"/>
    </source>
</evidence>
<sequence length="177" mass="20306">MGEMAENERKYIGFEYKNITVKRSMESVYTDGYQNFGWSLEGTSTPIQSVGSVTLNFKRDRKLRNKAELTRLQRQFDSCVTEIQRLEFSKLVRASAVAYTTGLIGTAFMAGSVFAVLADRIPLMILLAVPAFAGWILPYFFYCILLRRKTEQVEPLIDKKYDEIYEVCEKANNLLPK</sequence>
<dbReference type="eggNOG" id="ENOG502ZCD3">
    <property type="taxonomic scope" value="Bacteria"/>
</dbReference>
<keyword evidence="1" id="KW-1133">Transmembrane helix</keyword>
<evidence type="ECO:0000313" key="2">
    <source>
        <dbReference type="EMBL" id="EMS73424.1"/>
    </source>
</evidence>
<dbReference type="RefSeq" id="WP_004623920.1">
    <property type="nucleotide sequence ID" value="NZ_AORV01000020.1"/>
</dbReference>